<dbReference type="RefSeq" id="WP_183358907.1">
    <property type="nucleotide sequence ID" value="NZ_BAABKR010000003.1"/>
</dbReference>
<proteinExistence type="predicted"/>
<comment type="caution">
    <text evidence="1">The sequence shown here is derived from an EMBL/GenBank/DDBJ whole genome shotgun (WGS) entry which is preliminary data.</text>
</comment>
<sequence>MANILPYWMIPRPKRKLELIPQSLRIFAGVATGTSWDGNTPIKKTFEDALDGANFKRSGDYTERAQGRGGSGGRTHGALLYSLGLWFRHQNDPKTPQEVHLTLAGQALVDQKPAFPILRKQVLAFQFPSAYSVRVNVDRKYRLRPFIALLKLLKREELRGYLTTEEVAACVIGYTTGHSDTQIGKTVDRILKFRADGTSSLPNDFTTALRSPISNKQWDAQALISNGGTLGDIADTFIQWLRYIGYGVAVDGEVFDAGRKTVTALNLSMEQEIDQAIDDWGQKPLQTMYEPENDRFALAESAKAFQRTYGVKVGMKKDQRTIRDIQAWTSSERTLAIVSASLNHLYFTQVVTEITDDVVDAVGNHCGLDLKTVRESLETLISSPTHGISAFLDRYEEMSRSGTDKAIAFEKATAEILEHTFGLGARQLGQTGAVPDVEAWSEDWGIIIDTKAYQAYGLPIDHQRAMHADYVPAYAASLQGRPLKAFAYISNGFAKSFDANLRKTVTRAQSHVADVQGSGISMVPWRQVIMAYEKGELTKENLLQLWTMGREVTPKDVQDLIDA</sequence>
<dbReference type="GO" id="GO:0009036">
    <property type="term" value="F:type II site-specific deoxyribonuclease activity"/>
    <property type="evidence" value="ECO:0007669"/>
    <property type="project" value="InterPro"/>
</dbReference>
<evidence type="ECO:0000313" key="1">
    <source>
        <dbReference type="EMBL" id="MBB3668520.1"/>
    </source>
</evidence>
<dbReference type="Gene3D" id="3.40.91.30">
    <property type="match status" value="1"/>
</dbReference>
<dbReference type="EMBL" id="JACIBT010000027">
    <property type="protein sequence ID" value="MBB3668520.1"/>
    <property type="molecule type" value="Genomic_DNA"/>
</dbReference>
<dbReference type="GO" id="GO:0009307">
    <property type="term" value="P:DNA restriction-modification system"/>
    <property type="evidence" value="ECO:0007669"/>
    <property type="project" value="InterPro"/>
</dbReference>
<dbReference type="InterPro" id="IPR011335">
    <property type="entry name" value="Restrct_endonuc-II-like"/>
</dbReference>
<reference evidence="1 2" key="1">
    <citation type="submission" date="2020-08" db="EMBL/GenBank/DDBJ databases">
        <title>Sequencing the genomes of 1000 actinobacteria strains.</title>
        <authorList>
            <person name="Klenk H.-P."/>
        </authorList>
    </citation>
    <scope>NUCLEOTIDE SEQUENCE [LARGE SCALE GENOMIC DNA]</scope>
    <source>
        <strain evidence="1 2">DSM 28238</strain>
    </source>
</reference>
<evidence type="ECO:0008006" key="3">
    <source>
        <dbReference type="Google" id="ProtNLM"/>
    </source>
</evidence>
<organism evidence="1 2">
    <name type="scientific">Garicola koreensis</name>
    <dbReference type="NCBI Taxonomy" id="1262554"/>
    <lineage>
        <taxon>Bacteria</taxon>
        <taxon>Bacillati</taxon>
        <taxon>Actinomycetota</taxon>
        <taxon>Actinomycetes</taxon>
        <taxon>Micrococcales</taxon>
        <taxon>Micrococcaceae</taxon>
        <taxon>Garicola</taxon>
    </lineage>
</organism>
<dbReference type="AlphaFoldDB" id="A0A7W5TRG8"/>
<dbReference type="InterPro" id="IPR018573">
    <property type="entry name" value="Restrct_endonuc_II_AlwI"/>
</dbReference>
<dbReference type="SUPFAM" id="SSF52980">
    <property type="entry name" value="Restriction endonuclease-like"/>
    <property type="match status" value="1"/>
</dbReference>
<evidence type="ECO:0000313" key="2">
    <source>
        <dbReference type="Proteomes" id="UP000547528"/>
    </source>
</evidence>
<name>A0A7W5TRG8_9MICC</name>
<gene>
    <name evidence="1" type="ORF">FHX47_002162</name>
</gene>
<accession>A0A7W5TRG8</accession>
<dbReference type="Proteomes" id="UP000547528">
    <property type="component" value="Unassembled WGS sequence"/>
</dbReference>
<keyword evidence="2" id="KW-1185">Reference proteome</keyword>
<dbReference type="Pfam" id="PF09491">
    <property type="entry name" value="RE_AlwI"/>
    <property type="match status" value="1"/>
</dbReference>
<protein>
    <recommendedName>
        <fullName evidence="3">Restriction endonuclease</fullName>
    </recommendedName>
</protein>